<protein>
    <submittedName>
        <fullName evidence="1">Uncharacterized protein</fullName>
    </submittedName>
</protein>
<sequence length="71" mass="8432">MQDKPCYMTTQNKDLTEKNIKMCQYLHSKEIRHSDKIGQPTKRWLPIGYLVDCIQSLKIDKKMILLTKYSV</sequence>
<dbReference type="AlphaFoldDB" id="A0A0A9HQA9"/>
<reference evidence="1" key="1">
    <citation type="submission" date="2014-09" db="EMBL/GenBank/DDBJ databases">
        <authorList>
            <person name="Magalhaes I.L.F."/>
            <person name="Oliveira U."/>
            <person name="Santos F.R."/>
            <person name="Vidigal T.H.D.A."/>
            <person name="Brescovit A.D."/>
            <person name="Santos A.J."/>
        </authorList>
    </citation>
    <scope>NUCLEOTIDE SEQUENCE</scope>
    <source>
        <tissue evidence="1">Shoot tissue taken approximately 20 cm above the soil surface</tissue>
    </source>
</reference>
<evidence type="ECO:0000313" key="1">
    <source>
        <dbReference type="EMBL" id="JAE39325.1"/>
    </source>
</evidence>
<proteinExistence type="predicted"/>
<organism evidence="1">
    <name type="scientific">Arundo donax</name>
    <name type="common">Giant reed</name>
    <name type="synonym">Donax arundinaceus</name>
    <dbReference type="NCBI Taxonomy" id="35708"/>
    <lineage>
        <taxon>Eukaryota</taxon>
        <taxon>Viridiplantae</taxon>
        <taxon>Streptophyta</taxon>
        <taxon>Embryophyta</taxon>
        <taxon>Tracheophyta</taxon>
        <taxon>Spermatophyta</taxon>
        <taxon>Magnoliopsida</taxon>
        <taxon>Liliopsida</taxon>
        <taxon>Poales</taxon>
        <taxon>Poaceae</taxon>
        <taxon>PACMAD clade</taxon>
        <taxon>Arundinoideae</taxon>
        <taxon>Arundineae</taxon>
        <taxon>Arundo</taxon>
    </lineage>
</organism>
<name>A0A0A9HQA9_ARUDO</name>
<dbReference type="EMBL" id="GBRH01158571">
    <property type="protein sequence ID" value="JAE39325.1"/>
    <property type="molecule type" value="Transcribed_RNA"/>
</dbReference>
<accession>A0A0A9HQA9</accession>
<reference evidence="1" key="2">
    <citation type="journal article" date="2015" name="Data Brief">
        <title>Shoot transcriptome of the giant reed, Arundo donax.</title>
        <authorList>
            <person name="Barrero R.A."/>
            <person name="Guerrero F.D."/>
            <person name="Moolhuijzen P."/>
            <person name="Goolsby J.A."/>
            <person name="Tidwell J."/>
            <person name="Bellgard S.E."/>
            <person name="Bellgard M.I."/>
        </authorList>
    </citation>
    <scope>NUCLEOTIDE SEQUENCE</scope>
    <source>
        <tissue evidence="1">Shoot tissue taken approximately 20 cm above the soil surface</tissue>
    </source>
</reference>